<proteinExistence type="predicted"/>
<name>A0A6G1G767_9PEZI</name>
<keyword evidence="2" id="KW-1185">Reference proteome</keyword>
<dbReference type="EMBL" id="ML975154">
    <property type="protein sequence ID" value="KAF1813781.1"/>
    <property type="molecule type" value="Genomic_DNA"/>
</dbReference>
<dbReference type="AlphaFoldDB" id="A0A6G1G767"/>
<sequence>MSTKVRPLHRFAAAVGKCSKESSTYGTCITANYKNVQKNMCLDEFLRLKNCYLVSLR</sequence>
<reference evidence="1 3" key="1">
    <citation type="submission" date="2020-01" db="EMBL/GenBank/DDBJ databases">
        <authorList>
            <consortium name="DOE Joint Genome Institute"/>
            <person name="Haridas S."/>
            <person name="Albert R."/>
            <person name="Binder M."/>
            <person name="Bloem J."/>
            <person name="Labutti K."/>
            <person name="Salamov A."/>
            <person name="Andreopoulos B."/>
            <person name="Baker S.E."/>
            <person name="Barry K."/>
            <person name="Bills G."/>
            <person name="Bluhm B.H."/>
            <person name="Cannon C."/>
            <person name="Castanera R."/>
            <person name="Culley D.E."/>
            <person name="Daum C."/>
            <person name="Ezra D."/>
            <person name="Gonzalez J.B."/>
            <person name="Henrissat B."/>
            <person name="Kuo A."/>
            <person name="Liang C."/>
            <person name="Lipzen A."/>
            <person name="Lutzoni F."/>
            <person name="Magnuson J."/>
            <person name="Mondo S."/>
            <person name="Nolan M."/>
            <person name="Ohm R."/>
            <person name="Pangilinan J."/>
            <person name="Park H.-J."/>
            <person name="Ramirez L."/>
            <person name="Alfaro M."/>
            <person name="Sun H."/>
            <person name="Tritt A."/>
            <person name="Yoshinaga Y."/>
            <person name="Zwiers L.-H."/>
            <person name="Turgeon B.G."/>
            <person name="Goodwin S.B."/>
            <person name="Spatafora J.W."/>
            <person name="Crous P.W."/>
            <person name="Grigoriev I.V."/>
        </authorList>
    </citation>
    <scope>NUCLEOTIDE SEQUENCE</scope>
    <source>
        <strain evidence="1 3">CBS 781.70</strain>
    </source>
</reference>
<dbReference type="PANTHER" id="PTHR34561">
    <property type="entry name" value="NADH DEHYDROGENASE [UBIQUINONE] 1 ALPHA SUBCOMPLEX ASSEMBLY FACTOR 8"/>
    <property type="match status" value="1"/>
</dbReference>
<accession>A0A6G1G767</accession>
<evidence type="ECO:0000313" key="2">
    <source>
        <dbReference type="Proteomes" id="UP000504638"/>
    </source>
</evidence>
<evidence type="ECO:0000313" key="1">
    <source>
        <dbReference type="EMBL" id="KAF1813781.1"/>
    </source>
</evidence>
<reference evidence="3" key="2">
    <citation type="submission" date="2020-04" db="EMBL/GenBank/DDBJ databases">
        <authorList>
            <consortium name="NCBI Genome Project"/>
        </authorList>
    </citation>
    <scope>NUCLEOTIDE SEQUENCE</scope>
    <source>
        <strain evidence="3">CBS 781.70</strain>
    </source>
</reference>
<dbReference type="GO" id="GO:0005739">
    <property type="term" value="C:mitochondrion"/>
    <property type="evidence" value="ECO:0007669"/>
    <property type="project" value="InterPro"/>
</dbReference>
<dbReference type="GeneID" id="54416833"/>
<gene>
    <name evidence="1 3" type="ORF">P152DRAFT_394601</name>
</gene>
<dbReference type="Proteomes" id="UP000504638">
    <property type="component" value="Unplaced"/>
</dbReference>
<protein>
    <submittedName>
        <fullName evidence="1 3">Uncharacterized protein</fullName>
    </submittedName>
</protein>
<dbReference type="GO" id="GO:0032981">
    <property type="term" value="P:mitochondrial respiratory chain complex I assembly"/>
    <property type="evidence" value="ECO:0007669"/>
    <property type="project" value="InterPro"/>
</dbReference>
<reference evidence="3" key="3">
    <citation type="submission" date="2025-04" db="UniProtKB">
        <authorList>
            <consortium name="RefSeq"/>
        </authorList>
    </citation>
    <scope>IDENTIFICATION</scope>
    <source>
        <strain evidence="3">CBS 781.70</strain>
    </source>
</reference>
<dbReference type="OrthoDB" id="3821113at2759"/>
<dbReference type="RefSeq" id="XP_033535412.1">
    <property type="nucleotide sequence ID" value="XM_033676263.1"/>
</dbReference>
<evidence type="ECO:0000313" key="3">
    <source>
        <dbReference type="RefSeq" id="XP_033535412.1"/>
    </source>
</evidence>
<dbReference type="InterPro" id="IPR034595">
    <property type="entry name" value="NDUFAF8"/>
</dbReference>
<dbReference type="PANTHER" id="PTHR34561:SF1">
    <property type="entry name" value="NADH DEHYDROGENASE [UBIQUINONE] 1 ALPHA SUBCOMPLEX ASSEMBLY FACTOR 8"/>
    <property type="match status" value="1"/>
</dbReference>
<organism evidence="1">
    <name type="scientific">Eremomyces bilateralis CBS 781.70</name>
    <dbReference type="NCBI Taxonomy" id="1392243"/>
    <lineage>
        <taxon>Eukaryota</taxon>
        <taxon>Fungi</taxon>
        <taxon>Dikarya</taxon>
        <taxon>Ascomycota</taxon>
        <taxon>Pezizomycotina</taxon>
        <taxon>Dothideomycetes</taxon>
        <taxon>Dothideomycetes incertae sedis</taxon>
        <taxon>Eremomycetales</taxon>
        <taxon>Eremomycetaceae</taxon>
        <taxon>Eremomyces</taxon>
    </lineage>
</organism>